<evidence type="ECO:0000313" key="2">
    <source>
        <dbReference type="Proteomes" id="UP001293593"/>
    </source>
</evidence>
<dbReference type="Proteomes" id="UP001293593">
    <property type="component" value="Unassembled WGS sequence"/>
</dbReference>
<gene>
    <name evidence="1" type="ORF">QN277_019321</name>
</gene>
<reference evidence="1" key="1">
    <citation type="submission" date="2023-10" db="EMBL/GenBank/DDBJ databases">
        <title>Chromosome-level genome of the transformable northern wattle, Acacia crassicarpa.</title>
        <authorList>
            <person name="Massaro I."/>
            <person name="Sinha N.R."/>
            <person name="Poethig S."/>
            <person name="Leichty A.R."/>
        </authorList>
    </citation>
    <scope>NUCLEOTIDE SEQUENCE</scope>
    <source>
        <strain evidence="1">Acra3RX</strain>
        <tissue evidence="1">Leaf</tissue>
    </source>
</reference>
<dbReference type="AlphaFoldDB" id="A0AAE1KIX4"/>
<sequence length="114" mass="13251">MRILIELMTTYGANKVTCEEETEAIDNTKGANDESLEEKQSRLLKRVSEVVSLAKYSVQTTNNKLKGSHLSVVEAYLTIYKRDSQGKMKMREDQWKMMKWQLNLKGMREINSKM</sequence>
<accession>A0AAE1KIX4</accession>
<evidence type="ECO:0000313" key="1">
    <source>
        <dbReference type="EMBL" id="KAK4276364.1"/>
    </source>
</evidence>
<protein>
    <submittedName>
        <fullName evidence="1">Uncharacterized protein</fullName>
    </submittedName>
</protein>
<keyword evidence="2" id="KW-1185">Reference proteome</keyword>
<organism evidence="1 2">
    <name type="scientific">Acacia crassicarpa</name>
    <name type="common">northern wattle</name>
    <dbReference type="NCBI Taxonomy" id="499986"/>
    <lineage>
        <taxon>Eukaryota</taxon>
        <taxon>Viridiplantae</taxon>
        <taxon>Streptophyta</taxon>
        <taxon>Embryophyta</taxon>
        <taxon>Tracheophyta</taxon>
        <taxon>Spermatophyta</taxon>
        <taxon>Magnoliopsida</taxon>
        <taxon>eudicotyledons</taxon>
        <taxon>Gunneridae</taxon>
        <taxon>Pentapetalae</taxon>
        <taxon>rosids</taxon>
        <taxon>fabids</taxon>
        <taxon>Fabales</taxon>
        <taxon>Fabaceae</taxon>
        <taxon>Caesalpinioideae</taxon>
        <taxon>mimosoid clade</taxon>
        <taxon>Acacieae</taxon>
        <taxon>Acacia</taxon>
    </lineage>
</organism>
<name>A0AAE1KIX4_9FABA</name>
<comment type="caution">
    <text evidence="1">The sequence shown here is derived from an EMBL/GenBank/DDBJ whole genome shotgun (WGS) entry which is preliminary data.</text>
</comment>
<dbReference type="EMBL" id="JAWXYG010000004">
    <property type="protein sequence ID" value="KAK4276364.1"/>
    <property type="molecule type" value="Genomic_DNA"/>
</dbReference>
<proteinExistence type="predicted"/>